<feature type="chain" id="PRO_5017726402" description="Lipoprotein" evidence="1">
    <location>
        <begin position="22"/>
        <end position="494"/>
    </location>
</feature>
<protein>
    <recommendedName>
        <fullName evidence="4">Lipoprotein</fullName>
    </recommendedName>
</protein>
<dbReference type="EMBL" id="NXLW01000013">
    <property type="protein sequence ID" value="RDU71236.1"/>
    <property type="molecule type" value="Genomic_DNA"/>
</dbReference>
<organism evidence="2 3">
    <name type="scientific">Helicobacter aurati</name>
    <dbReference type="NCBI Taxonomy" id="137778"/>
    <lineage>
        <taxon>Bacteria</taxon>
        <taxon>Pseudomonadati</taxon>
        <taxon>Campylobacterota</taxon>
        <taxon>Epsilonproteobacteria</taxon>
        <taxon>Campylobacterales</taxon>
        <taxon>Helicobacteraceae</taxon>
        <taxon>Helicobacter</taxon>
    </lineage>
</organism>
<accession>A0A3D8J205</accession>
<dbReference type="AlphaFoldDB" id="A0A3D8J205"/>
<name>A0A3D8J205_9HELI</name>
<dbReference type="OrthoDB" id="5329991at2"/>
<gene>
    <name evidence="2" type="ORF">CQA66_06735</name>
</gene>
<dbReference type="Proteomes" id="UP000256424">
    <property type="component" value="Unassembled WGS sequence"/>
</dbReference>
<feature type="signal peptide" evidence="1">
    <location>
        <begin position="1"/>
        <end position="21"/>
    </location>
</feature>
<comment type="caution">
    <text evidence="2">The sequence shown here is derived from an EMBL/GenBank/DDBJ whole genome shotgun (WGS) entry which is preliminary data.</text>
</comment>
<proteinExistence type="predicted"/>
<reference evidence="2 3" key="1">
    <citation type="submission" date="2018-04" db="EMBL/GenBank/DDBJ databases">
        <title>Novel Campyloabacter and Helicobacter Species and Strains.</title>
        <authorList>
            <person name="Mannion A.J."/>
            <person name="Shen Z."/>
            <person name="Fox J.G."/>
        </authorList>
    </citation>
    <scope>NUCLEOTIDE SEQUENCE [LARGE SCALE GENOMIC DNA]</scope>
    <source>
        <strain evidence="2 3">MIT 97-5075</strain>
    </source>
</reference>
<evidence type="ECO:0008006" key="4">
    <source>
        <dbReference type="Google" id="ProtNLM"/>
    </source>
</evidence>
<keyword evidence="3" id="KW-1185">Reference proteome</keyword>
<evidence type="ECO:0000256" key="1">
    <source>
        <dbReference type="SAM" id="SignalP"/>
    </source>
</evidence>
<evidence type="ECO:0000313" key="2">
    <source>
        <dbReference type="EMBL" id="RDU71236.1"/>
    </source>
</evidence>
<keyword evidence="1" id="KW-0732">Signal</keyword>
<sequence>MKNFIFFGFFAIYSLCLTACATLEKQIQAEYDSDQYIRTYESIHKAMNTTTNNILLWKMQAGFLTFSYFGPVFSLIELDNAETIYKKYEQEGILSSAFNSVAATFSNDMSMSYKGNIYEGSLLNFYKALAYSSLEDSINARIEFNRANDRQRRAKEYYQKEIAKAHDKAIQNANKKQQSPDYATNTSDSKINAILTQRYSNLNNFAVYKDLLNPMIPYISGIFFMLEKDYTKAIDLLKESYGITHSNIIANDMMLLESRQLQEDSNNYTWFIIEDGNISRKQDNSFSTSLLLGGNVASINLALPSLSEGKSRFKTYKVNTYRADSIAKISALFGSEFEKQLPIILTRAIISAIVKLVTVEIANHIGGDYGALTGLLTSVIFNAATSADTRGSFILPDSVWVARIPNDNNKIAIYGDDTLIINLNFTPNCNSLAKRIESHQAFLNLIKQKPKDFHAKINLFKKYKPQMNICAKTDNIIYIRVHNNVATYFTIKGN</sequence>
<evidence type="ECO:0000313" key="3">
    <source>
        <dbReference type="Proteomes" id="UP000256424"/>
    </source>
</evidence>
<dbReference type="RefSeq" id="WP_104762208.1">
    <property type="nucleotide sequence ID" value="NZ_FZPM01000002.1"/>
</dbReference>